<evidence type="ECO:0000256" key="3">
    <source>
        <dbReference type="ARBA" id="ARBA00022676"/>
    </source>
</evidence>
<dbReference type="SUPFAM" id="SSF53448">
    <property type="entry name" value="Nucleotide-diphospho-sugar transferases"/>
    <property type="match status" value="1"/>
</dbReference>
<comment type="similarity">
    <text evidence="2">Belongs to the glycosyltransferase 2 family.</text>
</comment>
<protein>
    <recommendedName>
        <fullName evidence="6">Glycosyltransferase 2-like domain-containing protein</fullName>
    </recommendedName>
</protein>
<name>A0A7I7TA97_9MYCO</name>
<dbReference type="PANTHER" id="PTHR43179:SF12">
    <property type="entry name" value="GALACTOFURANOSYLTRANSFERASE GLFT2"/>
    <property type="match status" value="1"/>
</dbReference>
<keyword evidence="8" id="KW-1185">Reference proteome</keyword>
<dbReference type="Pfam" id="PF00535">
    <property type="entry name" value="Glycos_transf_2"/>
    <property type="match status" value="1"/>
</dbReference>
<gene>
    <name evidence="7" type="ORF">MHEL_36020</name>
</gene>
<evidence type="ECO:0000259" key="6">
    <source>
        <dbReference type="Pfam" id="PF00535"/>
    </source>
</evidence>
<evidence type="ECO:0000256" key="5">
    <source>
        <dbReference type="ARBA" id="ARBA00023316"/>
    </source>
</evidence>
<feature type="domain" description="Glycosyltransferase 2-like" evidence="6">
    <location>
        <begin position="122"/>
        <end position="248"/>
    </location>
</feature>
<dbReference type="Proteomes" id="UP000467148">
    <property type="component" value="Chromosome"/>
</dbReference>
<comment type="pathway">
    <text evidence="1">Cell wall biogenesis; cell wall polysaccharide biosynthesis.</text>
</comment>
<evidence type="ECO:0000313" key="8">
    <source>
        <dbReference type="Proteomes" id="UP000467148"/>
    </source>
</evidence>
<accession>A0A7I7TA97</accession>
<dbReference type="InterPro" id="IPR029044">
    <property type="entry name" value="Nucleotide-diphossugar_trans"/>
</dbReference>
<keyword evidence="5" id="KW-0961">Cell wall biogenesis/degradation</keyword>
<dbReference type="RefSeq" id="WP_163749461.1">
    <property type="nucleotide sequence ID" value="NZ_AP022596.1"/>
</dbReference>
<evidence type="ECO:0000256" key="1">
    <source>
        <dbReference type="ARBA" id="ARBA00004776"/>
    </source>
</evidence>
<dbReference type="GO" id="GO:0016757">
    <property type="term" value="F:glycosyltransferase activity"/>
    <property type="evidence" value="ECO:0007669"/>
    <property type="project" value="UniProtKB-KW"/>
</dbReference>
<evidence type="ECO:0000256" key="2">
    <source>
        <dbReference type="ARBA" id="ARBA00006739"/>
    </source>
</evidence>
<evidence type="ECO:0000256" key="4">
    <source>
        <dbReference type="ARBA" id="ARBA00022679"/>
    </source>
</evidence>
<dbReference type="PANTHER" id="PTHR43179">
    <property type="entry name" value="RHAMNOSYLTRANSFERASE WBBL"/>
    <property type="match status" value="1"/>
</dbReference>
<dbReference type="InterPro" id="IPR001173">
    <property type="entry name" value="Glyco_trans_2-like"/>
</dbReference>
<organism evidence="7 8">
    <name type="scientific">Mycolicibacterium helvum</name>
    <dbReference type="NCBI Taxonomy" id="1534349"/>
    <lineage>
        <taxon>Bacteria</taxon>
        <taxon>Bacillati</taxon>
        <taxon>Actinomycetota</taxon>
        <taxon>Actinomycetes</taxon>
        <taxon>Mycobacteriales</taxon>
        <taxon>Mycobacteriaceae</taxon>
        <taxon>Mycolicibacterium</taxon>
    </lineage>
</organism>
<reference evidence="7 8" key="1">
    <citation type="journal article" date="2019" name="Emerg. Microbes Infect.">
        <title>Comprehensive subspecies identification of 175 nontuberculous mycobacteria species based on 7547 genomic profiles.</title>
        <authorList>
            <person name="Matsumoto Y."/>
            <person name="Kinjo T."/>
            <person name="Motooka D."/>
            <person name="Nabeya D."/>
            <person name="Jung N."/>
            <person name="Uechi K."/>
            <person name="Horii T."/>
            <person name="Iida T."/>
            <person name="Fujita J."/>
            <person name="Nakamura S."/>
        </authorList>
    </citation>
    <scope>NUCLEOTIDE SEQUENCE [LARGE SCALE GENOMIC DNA]</scope>
    <source>
        <strain evidence="7 8">JCM 30396</strain>
    </source>
</reference>
<proteinExistence type="inferred from homology"/>
<dbReference type="EMBL" id="AP022596">
    <property type="protein sequence ID" value="BBY65359.1"/>
    <property type="molecule type" value="Genomic_DNA"/>
</dbReference>
<keyword evidence="3" id="KW-0328">Glycosyltransferase</keyword>
<dbReference type="AlphaFoldDB" id="A0A7I7TA97"/>
<dbReference type="Gene3D" id="3.90.550.10">
    <property type="entry name" value="Spore Coat Polysaccharide Biosynthesis Protein SpsA, Chain A"/>
    <property type="match status" value="1"/>
</dbReference>
<evidence type="ECO:0000313" key="7">
    <source>
        <dbReference type="EMBL" id="BBY65359.1"/>
    </source>
</evidence>
<sequence length="439" mass="47209">MSGNDFPCLTLAPVLHNPLRPSWSGAIWIGEVWLDAVDSATQASVNSGVPAVCRLQNAEGFSRARLLVRDRERAVGFVDLAVNDGEVAFSDLRDQVVAQQYSLPQAVPARAERGPNETTHITVIVCTRDRTEMLESALTSILASDHPDFGVLVVDNAPSSDTTHQFVTGLADPRVRLITEPLPGLSRARNAGLLAADGDIVAFVDDDVIVDRDWLNILVRGFGYGNAVACVSGMVPAGELRTPAQAYFENRVGWSESAHVRVFEWSQVPKDVPLFPFEVRHYGTGANFAVDRRVALSIGGFDERLGAGTPASGGEDIDMFFRILRSGRQLVHEPAAIAWHRHRSTADDLRAQTRGYGLGLGAWLAKIASDPAMAMLAAKTVVRRGAALVRHVRSASRSASPSPSVEADLPSDIGSGTWRFVAKGAWAYLIASGARGAAR</sequence>
<dbReference type="GO" id="GO:0071555">
    <property type="term" value="P:cell wall organization"/>
    <property type="evidence" value="ECO:0007669"/>
    <property type="project" value="UniProtKB-KW"/>
</dbReference>
<keyword evidence="4" id="KW-0808">Transferase</keyword>
<dbReference type="KEGG" id="mhev:MHEL_36020"/>